<reference evidence="1" key="1">
    <citation type="submission" date="2021-06" db="EMBL/GenBank/DDBJ databases">
        <authorList>
            <person name="Kallberg Y."/>
            <person name="Tangrot J."/>
            <person name="Rosling A."/>
        </authorList>
    </citation>
    <scope>NUCLEOTIDE SEQUENCE</scope>
    <source>
        <strain evidence="1">AZ414A</strain>
    </source>
</reference>
<keyword evidence="2" id="KW-1185">Reference proteome</keyword>
<feature type="non-terminal residue" evidence="1">
    <location>
        <position position="94"/>
    </location>
</feature>
<dbReference type="GO" id="GO:0016126">
    <property type="term" value="P:sterol biosynthetic process"/>
    <property type="evidence" value="ECO:0007669"/>
    <property type="project" value="InterPro"/>
</dbReference>
<dbReference type="Pfam" id="PF01222">
    <property type="entry name" value="ERG4_ERG24"/>
    <property type="match status" value="1"/>
</dbReference>
<sequence>FPILDIVNFGSCGGDVSGCGTSCGGGFGGDLGKLAQFICDGKGHSSILLISGYWRISHHFNYVGDLISFAECLTCGFSHLLPYLHGYTFLTSMF</sequence>
<dbReference type="EMBL" id="CAJVPK010003510">
    <property type="protein sequence ID" value="CAG8627981.1"/>
    <property type="molecule type" value="Genomic_DNA"/>
</dbReference>
<dbReference type="Proteomes" id="UP000789706">
    <property type="component" value="Unassembled WGS sequence"/>
</dbReference>
<dbReference type="AlphaFoldDB" id="A0A9N9D9W0"/>
<dbReference type="InterPro" id="IPR001171">
    <property type="entry name" value="ERG24_DHCR-like"/>
</dbReference>
<proteinExistence type="predicted"/>
<dbReference type="OrthoDB" id="5326588at2759"/>
<protein>
    <submittedName>
        <fullName evidence="1">9587_t:CDS:1</fullName>
    </submittedName>
</protein>
<name>A0A9N9D9W0_9GLOM</name>
<dbReference type="GO" id="GO:0016020">
    <property type="term" value="C:membrane"/>
    <property type="evidence" value="ECO:0007669"/>
    <property type="project" value="InterPro"/>
</dbReference>
<evidence type="ECO:0000313" key="1">
    <source>
        <dbReference type="EMBL" id="CAG8627981.1"/>
    </source>
</evidence>
<dbReference type="GO" id="GO:0016628">
    <property type="term" value="F:oxidoreductase activity, acting on the CH-CH group of donors, NAD or NADP as acceptor"/>
    <property type="evidence" value="ECO:0007669"/>
    <property type="project" value="InterPro"/>
</dbReference>
<evidence type="ECO:0000313" key="2">
    <source>
        <dbReference type="Proteomes" id="UP000789706"/>
    </source>
</evidence>
<comment type="caution">
    <text evidence="1">The sequence shown here is derived from an EMBL/GenBank/DDBJ whole genome shotgun (WGS) entry which is preliminary data.</text>
</comment>
<organism evidence="1 2">
    <name type="scientific">Diversispora eburnea</name>
    <dbReference type="NCBI Taxonomy" id="1213867"/>
    <lineage>
        <taxon>Eukaryota</taxon>
        <taxon>Fungi</taxon>
        <taxon>Fungi incertae sedis</taxon>
        <taxon>Mucoromycota</taxon>
        <taxon>Glomeromycotina</taxon>
        <taxon>Glomeromycetes</taxon>
        <taxon>Diversisporales</taxon>
        <taxon>Diversisporaceae</taxon>
        <taxon>Diversispora</taxon>
    </lineage>
</organism>
<gene>
    <name evidence="1" type="ORF">DEBURN_LOCUS10648</name>
</gene>
<accession>A0A9N9D9W0</accession>